<protein>
    <submittedName>
        <fullName evidence="7">Latrophilin Cirl</fullName>
    </submittedName>
</protein>
<dbReference type="Proteomes" id="UP000887116">
    <property type="component" value="Unassembled WGS sequence"/>
</dbReference>
<dbReference type="AlphaFoldDB" id="A0A8X6LK61"/>
<evidence type="ECO:0000256" key="2">
    <source>
        <dbReference type="ARBA" id="ARBA00022692"/>
    </source>
</evidence>
<evidence type="ECO:0000256" key="3">
    <source>
        <dbReference type="ARBA" id="ARBA00022989"/>
    </source>
</evidence>
<evidence type="ECO:0000313" key="8">
    <source>
        <dbReference type="Proteomes" id="UP000887116"/>
    </source>
</evidence>
<accession>A0A8X6LK61</accession>
<dbReference type="PANTHER" id="PTHR45692">
    <property type="entry name" value="G_PROTEIN_RECEP_F2_4 DOMAIN-CONTAINING PROTEIN"/>
    <property type="match status" value="1"/>
</dbReference>
<feature type="non-terminal residue" evidence="7">
    <location>
        <position position="1"/>
    </location>
</feature>
<dbReference type="EMBL" id="BMAO01017167">
    <property type="protein sequence ID" value="GFR13766.1"/>
    <property type="molecule type" value="Genomic_DNA"/>
</dbReference>
<dbReference type="Pfam" id="PF01825">
    <property type="entry name" value="GPS"/>
    <property type="match status" value="1"/>
</dbReference>
<feature type="non-terminal residue" evidence="7">
    <location>
        <position position="173"/>
    </location>
</feature>
<keyword evidence="4" id="KW-0472">Membrane</keyword>
<evidence type="ECO:0000313" key="7">
    <source>
        <dbReference type="EMBL" id="GFR13766.1"/>
    </source>
</evidence>
<dbReference type="InterPro" id="IPR046338">
    <property type="entry name" value="GAIN_dom_sf"/>
</dbReference>
<gene>
    <name evidence="7" type="primary">Cirl</name>
    <name evidence="7" type="ORF">TNCT_594381</name>
</gene>
<dbReference type="SMART" id="SM00303">
    <property type="entry name" value="GPS"/>
    <property type="match status" value="1"/>
</dbReference>
<evidence type="ECO:0000256" key="4">
    <source>
        <dbReference type="ARBA" id="ARBA00023136"/>
    </source>
</evidence>
<dbReference type="InterPro" id="IPR057244">
    <property type="entry name" value="GAIN_B"/>
</dbReference>
<evidence type="ECO:0000256" key="1">
    <source>
        <dbReference type="ARBA" id="ARBA00004370"/>
    </source>
</evidence>
<dbReference type="PANTHER" id="PTHR45692:SF1">
    <property type="entry name" value="G-PROTEIN COUPLED RECEPTORS FAMILY 2 PROFILE 2 DOMAIN-CONTAINING PROTEIN"/>
    <property type="match status" value="1"/>
</dbReference>
<keyword evidence="5" id="KW-1015">Disulfide bond</keyword>
<sequence>LSLEVIKTKNTNSLFFPIFSEISSEAEGIYWSDIQDRLVLPQEAIEDYAKNGFYKVVFSVFNNLNEYLIPGPSISHHPMEQSSENITRIINSRIIGASLDKSGSIKLRRPAIITLKHLTETNITNPVCVFWDFHLRDWSAKGCWVESSNKTHTVCLCDHLTNFALIMERRADI</sequence>
<keyword evidence="8" id="KW-1185">Reference proteome</keyword>
<dbReference type="GO" id="GO:0016020">
    <property type="term" value="C:membrane"/>
    <property type="evidence" value="ECO:0007669"/>
    <property type="project" value="UniProtKB-SubCell"/>
</dbReference>
<feature type="domain" description="GAIN-B" evidence="6">
    <location>
        <begin position="1"/>
        <end position="173"/>
    </location>
</feature>
<dbReference type="Gene3D" id="2.60.220.50">
    <property type="match status" value="1"/>
</dbReference>
<reference evidence="7" key="1">
    <citation type="submission" date="2020-07" db="EMBL/GenBank/DDBJ databases">
        <title>Multicomponent nature underlies the extraordinary mechanical properties of spider dragline silk.</title>
        <authorList>
            <person name="Kono N."/>
            <person name="Nakamura H."/>
            <person name="Mori M."/>
            <person name="Yoshida Y."/>
            <person name="Ohtoshi R."/>
            <person name="Malay A.D."/>
            <person name="Moran D.A.P."/>
            <person name="Tomita M."/>
            <person name="Numata K."/>
            <person name="Arakawa K."/>
        </authorList>
    </citation>
    <scope>NUCLEOTIDE SEQUENCE</scope>
</reference>
<evidence type="ECO:0000259" key="6">
    <source>
        <dbReference type="PROSITE" id="PS50221"/>
    </source>
</evidence>
<evidence type="ECO:0000256" key="5">
    <source>
        <dbReference type="ARBA" id="ARBA00023157"/>
    </source>
</evidence>
<keyword evidence="3" id="KW-1133">Transmembrane helix</keyword>
<organism evidence="7 8">
    <name type="scientific">Trichonephila clavata</name>
    <name type="common">Joro spider</name>
    <name type="synonym">Nephila clavata</name>
    <dbReference type="NCBI Taxonomy" id="2740835"/>
    <lineage>
        <taxon>Eukaryota</taxon>
        <taxon>Metazoa</taxon>
        <taxon>Ecdysozoa</taxon>
        <taxon>Arthropoda</taxon>
        <taxon>Chelicerata</taxon>
        <taxon>Arachnida</taxon>
        <taxon>Araneae</taxon>
        <taxon>Araneomorphae</taxon>
        <taxon>Entelegynae</taxon>
        <taxon>Araneoidea</taxon>
        <taxon>Nephilidae</taxon>
        <taxon>Trichonephila</taxon>
    </lineage>
</organism>
<comment type="subcellular location">
    <subcellularLocation>
        <location evidence="1">Membrane</location>
    </subcellularLocation>
</comment>
<comment type="caution">
    <text evidence="7">The sequence shown here is derived from an EMBL/GenBank/DDBJ whole genome shotgun (WGS) entry which is preliminary data.</text>
</comment>
<name>A0A8X6LK61_TRICU</name>
<dbReference type="PROSITE" id="PS50221">
    <property type="entry name" value="GAIN_B"/>
    <property type="match status" value="1"/>
</dbReference>
<dbReference type="OrthoDB" id="6421086at2759"/>
<proteinExistence type="predicted"/>
<keyword evidence="2" id="KW-0812">Transmembrane</keyword>
<dbReference type="InterPro" id="IPR000203">
    <property type="entry name" value="GPS"/>
</dbReference>